<evidence type="ECO:0000313" key="1">
    <source>
        <dbReference type="EMBL" id="KKR40258.1"/>
    </source>
</evidence>
<dbReference type="AlphaFoldDB" id="A0A0G0QJH0"/>
<name>A0A0G0QJH0_9BACT</name>
<dbReference type="Proteomes" id="UP000034072">
    <property type="component" value="Unassembled WGS sequence"/>
</dbReference>
<sequence length="247" mass="26000">MTINSSPSLAAPPTSSNLVVGVVVPMPTLPPVNKAEYVAFENVDVPVKVLADVPDWVYAPSLVIPEMPVIAPVVEISQSEELRYRVSPLSPMVRAPPGLIAKTPAVVILVVNCGEVPKTKSPEPVSSDMDKAALAEDIDVVNAPPVVVDTNLSAVRPENVIVPEEVRPVNPDATPAEEISQSLELIAMSSPPSPKTTAPLAVNIPFEVNPDVAVIRPEMVGVAVHDVGDMVNAEPAMVVAYEALPKV</sequence>
<comment type="caution">
    <text evidence="1">The sequence shown here is derived from an EMBL/GenBank/DDBJ whole genome shotgun (WGS) entry which is preliminary data.</text>
</comment>
<dbReference type="EMBL" id="LBXZ01000009">
    <property type="protein sequence ID" value="KKR40258.1"/>
    <property type="molecule type" value="Genomic_DNA"/>
</dbReference>
<gene>
    <name evidence="1" type="ORF">UT75_C0009G0031</name>
</gene>
<organism evidence="1 2">
    <name type="scientific">Candidatus Yanofskybacteria bacterium GW2011_GWE2_40_11</name>
    <dbReference type="NCBI Taxonomy" id="1619033"/>
    <lineage>
        <taxon>Bacteria</taxon>
        <taxon>Candidatus Yanofskyibacteriota</taxon>
    </lineage>
</organism>
<reference evidence="1 2" key="1">
    <citation type="journal article" date="2015" name="Nature">
        <title>rRNA introns, odd ribosomes, and small enigmatic genomes across a large radiation of phyla.</title>
        <authorList>
            <person name="Brown C.T."/>
            <person name="Hug L.A."/>
            <person name="Thomas B.C."/>
            <person name="Sharon I."/>
            <person name="Castelle C.J."/>
            <person name="Singh A."/>
            <person name="Wilkins M.J."/>
            <person name="Williams K.H."/>
            <person name="Banfield J.F."/>
        </authorList>
    </citation>
    <scope>NUCLEOTIDE SEQUENCE [LARGE SCALE GENOMIC DNA]</scope>
</reference>
<proteinExistence type="predicted"/>
<accession>A0A0G0QJH0</accession>
<protein>
    <submittedName>
        <fullName evidence="1">Uncharacterized protein</fullName>
    </submittedName>
</protein>
<evidence type="ECO:0000313" key="2">
    <source>
        <dbReference type="Proteomes" id="UP000034072"/>
    </source>
</evidence>